<evidence type="ECO:0000256" key="6">
    <source>
        <dbReference type="ARBA" id="ARBA00022776"/>
    </source>
</evidence>
<evidence type="ECO:0000259" key="10">
    <source>
        <dbReference type="Pfam" id="PF24807"/>
    </source>
</evidence>
<keyword evidence="6" id="KW-0498">Mitosis</keyword>
<evidence type="ECO:0000256" key="2">
    <source>
        <dbReference type="ARBA" id="ARBA00006445"/>
    </source>
</evidence>
<dbReference type="GO" id="GO:1990757">
    <property type="term" value="F:ubiquitin ligase activator activity"/>
    <property type="evidence" value="ECO:0007669"/>
    <property type="project" value="TreeGrafter"/>
</dbReference>
<protein>
    <recommendedName>
        <fullName evidence="10">CDC20/Fizzy WD40 domain-containing protein</fullName>
    </recommendedName>
</protein>
<evidence type="ECO:0000313" key="11">
    <source>
        <dbReference type="EMBL" id="CAD8578693.1"/>
    </source>
</evidence>
<keyword evidence="4" id="KW-0132">Cell division</keyword>
<dbReference type="SUPFAM" id="SSF50978">
    <property type="entry name" value="WD40 repeat-like"/>
    <property type="match status" value="1"/>
</dbReference>
<accession>A0A7S0KE23</accession>
<dbReference type="SMART" id="SM00320">
    <property type="entry name" value="WD40"/>
    <property type="match status" value="6"/>
</dbReference>
<gene>
    <name evidence="11" type="ORF">MSP1404_LOCUS1815</name>
</gene>
<evidence type="ECO:0000256" key="4">
    <source>
        <dbReference type="ARBA" id="ARBA00022618"/>
    </source>
</evidence>
<evidence type="ECO:0000256" key="7">
    <source>
        <dbReference type="ARBA" id="ARBA00023306"/>
    </source>
</evidence>
<dbReference type="PANTHER" id="PTHR19918:SF1">
    <property type="entry name" value="FIZZY-RELATED PROTEIN HOMOLOG"/>
    <property type="match status" value="1"/>
</dbReference>
<dbReference type="InterPro" id="IPR033010">
    <property type="entry name" value="Cdc20/Fizzy"/>
</dbReference>
<feature type="region of interest" description="Disordered" evidence="9">
    <location>
        <begin position="79"/>
        <end position="100"/>
    </location>
</feature>
<dbReference type="InterPro" id="IPR036322">
    <property type="entry name" value="WD40_repeat_dom_sf"/>
</dbReference>
<feature type="repeat" description="WD" evidence="8">
    <location>
        <begin position="288"/>
        <end position="329"/>
    </location>
</feature>
<comment type="pathway">
    <text evidence="1">Protein modification; protein ubiquitination.</text>
</comment>
<comment type="similarity">
    <text evidence="2">Belongs to the WD repeat CDC20/Fizzy family.</text>
</comment>
<dbReference type="InterPro" id="IPR001680">
    <property type="entry name" value="WD40_rpt"/>
</dbReference>
<dbReference type="PROSITE" id="PS00678">
    <property type="entry name" value="WD_REPEATS_1"/>
    <property type="match status" value="1"/>
</dbReference>
<dbReference type="AlphaFoldDB" id="A0A7S0KE23"/>
<dbReference type="InterPro" id="IPR056150">
    <property type="entry name" value="WD40_CDC20-Fz"/>
</dbReference>
<dbReference type="EMBL" id="HBEV01002338">
    <property type="protein sequence ID" value="CAD8578693.1"/>
    <property type="molecule type" value="Transcribed_RNA"/>
</dbReference>
<dbReference type="PANTHER" id="PTHR19918">
    <property type="entry name" value="CELL DIVISION CYCLE 20 CDC20 FIZZY -RELATED"/>
    <property type="match status" value="1"/>
</dbReference>
<dbReference type="PROSITE" id="PS50294">
    <property type="entry name" value="WD_REPEATS_REGION"/>
    <property type="match status" value="2"/>
</dbReference>
<sequence>MSTPGTPNVKTPGGKRPTVYSDRFVPSRSASAGLQGFNLLDTGSPPASASHPNSGEREDTSAAYSTLLRSEMLGENGASVLGASPVKSPPAIEGARQYSHSSPSKKLFRFKSDGVLSEGINNSADSPYSLSPVGGDDALDGRHPQRRSHRKIARSPFKVLDAPALQDDFYLNLVDWSSHNVLAVGLGTCVYLWSACTSRVTKLCDLGPGDSVCSVGWTQRGTYLAVGTNNGEVQIWDATRCKRIRSMGGHRTRVGTLAWSSSTLSSGSRDRNILQRDVRAPEHYTSKLTGHKSEVCGLKWSYDDRELASGGNDNQLYVWSANSTHPLLRYSDHTAAVKAIAWSPHQHGLLASGGGTADRCIRFWNTTTNTPLSCIDTGSQVCNLVWSKNVNELVSTHGYSQNQIIVWRYPNMSKLATLTGHTLRVLYLAISPDGQTVVTGAGDETLRFWNVFPGPKSQGSVHDNSVWSMGRTHIR</sequence>
<feature type="repeat" description="WD" evidence="8">
    <location>
        <begin position="418"/>
        <end position="451"/>
    </location>
</feature>
<evidence type="ECO:0000256" key="1">
    <source>
        <dbReference type="ARBA" id="ARBA00004906"/>
    </source>
</evidence>
<feature type="repeat" description="WD" evidence="8">
    <location>
        <begin position="205"/>
        <end position="246"/>
    </location>
</feature>
<dbReference type="GO" id="GO:0051301">
    <property type="term" value="P:cell division"/>
    <property type="evidence" value="ECO:0007669"/>
    <property type="project" value="UniProtKB-KW"/>
</dbReference>
<evidence type="ECO:0000256" key="3">
    <source>
        <dbReference type="ARBA" id="ARBA00022574"/>
    </source>
</evidence>
<feature type="region of interest" description="Disordered" evidence="9">
    <location>
        <begin position="121"/>
        <end position="151"/>
    </location>
</feature>
<dbReference type="InterPro" id="IPR019775">
    <property type="entry name" value="WD40_repeat_CS"/>
</dbReference>
<proteinExistence type="inferred from homology"/>
<evidence type="ECO:0000256" key="5">
    <source>
        <dbReference type="ARBA" id="ARBA00022737"/>
    </source>
</evidence>
<evidence type="ECO:0000256" key="9">
    <source>
        <dbReference type="SAM" id="MobiDB-lite"/>
    </source>
</evidence>
<dbReference type="GO" id="GO:1905786">
    <property type="term" value="P:positive regulation of anaphase-promoting complex-dependent catabolic process"/>
    <property type="evidence" value="ECO:0007669"/>
    <property type="project" value="TreeGrafter"/>
</dbReference>
<dbReference type="Gene3D" id="2.130.10.10">
    <property type="entry name" value="YVTN repeat-like/Quinoprotein amine dehydrogenase"/>
    <property type="match status" value="1"/>
</dbReference>
<evidence type="ECO:0000256" key="8">
    <source>
        <dbReference type="PROSITE-ProRule" id="PRU00221"/>
    </source>
</evidence>
<keyword evidence="3 8" id="KW-0853">WD repeat</keyword>
<name>A0A7S0KE23_MICPS</name>
<dbReference type="PROSITE" id="PS50082">
    <property type="entry name" value="WD_REPEATS_2"/>
    <property type="match status" value="3"/>
</dbReference>
<dbReference type="FunFam" id="2.130.10.10:FF:000025">
    <property type="entry name" value="FIZZY-related 2 isoform 1"/>
    <property type="match status" value="1"/>
</dbReference>
<dbReference type="GO" id="GO:0005680">
    <property type="term" value="C:anaphase-promoting complex"/>
    <property type="evidence" value="ECO:0007669"/>
    <property type="project" value="TreeGrafter"/>
</dbReference>
<dbReference type="Pfam" id="PF24807">
    <property type="entry name" value="WD40_CDC20-Fz"/>
    <property type="match status" value="1"/>
</dbReference>
<feature type="region of interest" description="Disordered" evidence="9">
    <location>
        <begin position="1"/>
        <end position="61"/>
    </location>
</feature>
<keyword evidence="7" id="KW-0131">Cell cycle</keyword>
<dbReference type="InterPro" id="IPR015943">
    <property type="entry name" value="WD40/YVTN_repeat-like_dom_sf"/>
</dbReference>
<dbReference type="GO" id="GO:0010997">
    <property type="term" value="F:anaphase-promoting complex binding"/>
    <property type="evidence" value="ECO:0007669"/>
    <property type="project" value="InterPro"/>
</dbReference>
<keyword evidence="5" id="KW-0677">Repeat</keyword>
<reference evidence="11" key="1">
    <citation type="submission" date="2021-01" db="EMBL/GenBank/DDBJ databases">
        <authorList>
            <person name="Corre E."/>
            <person name="Pelletier E."/>
            <person name="Niang G."/>
            <person name="Scheremetjew M."/>
            <person name="Finn R."/>
            <person name="Kale V."/>
            <person name="Holt S."/>
            <person name="Cochrane G."/>
            <person name="Meng A."/>
            <person name="Brown T."/>
            <person name="Cohen L."/>
        </authorList>
    </citation>
    <scope>NUCLEOTIDE SEQUENCE</scope>
    <source>
        <strain evidence="11">CCMP494</strain>
    </source>
</reference>
<feature type="domain" description="CDC20/Fizzy WD40" evidence="10">
    <location>
        <begin position="160"/>
        <end position="449"/>
    </location>
</feature>
<dbReference type="GO" id="GO:0031145">
    <property type="term" value="P:anaphase-promoting complex-dependent catabolic process"/>
    <property type="evidence" value="ECO:0007669"/>
    <property type="project" value="TreeGrafter"/>
</dbReference>
<organism evidence="11">
    <name type="scientific">Micromonas pusilla</name>
    <name type="common">Picoplanktonic green alga</name>
    <name type="synonym">Chromulina pusilla</name>
    <dbReference type="NCBI Taxonomy" id="38833"/>
    <lineage>
        <taxon>Eukaryota</taxon>
        <taxon>Viridiplantae</taxon>
        <taxon>Chlorophyta</taxon>
        <taxon>Mamiellophyceae</taxon>
        <taxon>Mamiellales</taxon>
        <taxon>Mamiellaceae</taxon>
        <taxon>Micromonas</taxon>
    </lineage>
</organism>